<evidence type="ECO:0000313" key="6">
    <source>
        <dbReference type="Proteomes" id="UP000663834"/>
    </source>
</evidence>
<evidence type="ECO:0000313" key="3">
    <source>
        <dbReference type="EMBL" id="CAF2056551.1"/>
    </source>
</evidence>
<evidence type="ECO:0000313" key="5">
    <source>
        <dbReference type="EMBL" id="CAF4772331.1"/>
    </source>
</evidence>
<dbReference type="AlphaFoldDB" id="A0A814XP87"/>
<evidence type="ECO:0000313" key="4">
    <source>
        <dbReference type="EMBL" id="CAF4678751.1"/>
    </source>
</evidence>
<sequence>MQARSPRIGFEGILSDEKMHHIGFEQYETDQQEHAPPAYPLNDTMPIPGPSFRNSFSGFNTSSLVTQTTPSGAKSLQNDVTSRKAETKSLSYPQLCAIYNEIVNQWCQEQWLLFVDGQKETYLTLDFKTREFFTVQMAIDHFHLTSSTHLLLSQPECLLIRTQTKSKTLFLPNSSISIENLLENDISQQSFRYKILAIICESHETNSKLMFYNDKQTHAWYVYYNQSISSPSCSNILSNEEQRQIKSFIQQENQLHSNVLSNFALPLSNLYNHPIVYIYIPNKQ</sequence>
<gene>
    <name evidence="4" type="ORF">BYL167_LOCUS43260</name>
    <name evidence="2" type="ORF">CJN711_LOCUS33619</name>
    <name evidence="5" type="ORF">GIL414_LOCUS45994</name>
    <name evidence="1" type="ORF">KQP761_LOCUS657</name>
    <name evidence="3" type="ORF">MBJ925_LOCUS14123</name>
</gene>
<dbReference type="OrthoDB" id="9995304at2759"/>
<evidence type="ECO:0000313" key="1">
    <source>
        <dbReference type="EMBL" id="CAF1217872.1"/>
    </source>
</evidence>
<dbReference type="Proteomes" id="UP000663824">
    <property type="component" value="Unassembled WGS sequence"/>
</dbReference>
<dbReference type="Proteomes" id="UP000681967">
    <property type="component" value="Unassembled WGS sequence"/>
</dbReference>
<dbReference type="EMBL" id="CAJNOV010016222">
    <property type="protein sequence ID" value="CAF1587074.1"/>
    <property type="molecule type" value="Genomic_DNA"/>
</dbReference>
<dbReference type="Proteomes" id="UP000663855">
    <property type="component" value="Unassembled WGS sequence"/>
</dbReference>
<dbReference type="Proteomes" id="UP000681720">
    <property type="component" value="Unassembled WGS sequence"/>
</dbReference>
<dbReference type="EMBL" id="CAJNOW010000044">
    <property type="protein sequence ID" value="CAF1217872.1"/>
    <property type="molecule type" value="Genomic_DNA"/>
</dbReference>
<dbReference type="EMBL" id="CAJOBH010114500">
    <property type="protein sequence ID" value="CAF4678751.1"/>
    <property type="molecule type" value="Genomic_DNA"/>
</dbReference>
<accession>A0A814XP87</accession>
<evidence type="ECO:0000313" key="2">
    <source>
        <dbReference type="EMBL" id="CAF1587074.1"/>
    </source>
</evidence>
<reference evidence="1" key="1">
    <citation type="submission" date="2021-02" db="EMBL/GenBank/DDBJ databases">
        <authorList>
            <person name="Nowell W R."/>
        </authorList>
    </citation>
    <scope>NUCLEOTIDE SEQUENCE</scope>
</reference>
<dbReference type="EMBL" id="CAJNRE010006556">
    <property type="protein sequence ID" value="CAF2056551.1"/>
    <property type="molecule type" value="Genomic_DNA"/>
</dbReference>
<name>A0A814XP87_9BILA</name>
<organism evidence="1 6">
    <name type="scientific">Rotaria magnacalcarata</name>
    <dbReference type="NCBI Taxonomy" id="392030"/>
    <lineage>
        <taxon>Eukaryota</taxon>
        <taxon>Metazoa</taxon>
        <taxon>Spiralia</taxon>
        <taxon>Gnathifera</taxon>
        <taxon>Rotifera</taxon>
        <taxon>Eurotatoria</taxon>
        <taxon>Bdelloidea</taxon>
        <taxon>Philodinida</taxon>
        <taxon>Philodinidae</taxon>
        <taxon>Rotaria</taxon>
    </lineage>
</organism>
<proteinExistence type="predicted"/>
<dbReference type="EMBL" id="CAJOBJ010143177">
    <property type="protein sequence ID" value="CAF4772331.1"/>
    <property type="molecule type" value="Genomic_DNA"/>
</dbReference>
<dbReference type="Proteomes" id="UP000663834">
    <property type="component" value="Unassembled WGS sequence"/>
</dbReference>
<protein>
    <submittedName>
        <fullName evidence="1">Uncharacterized protein</fullName>
    </submittedName>
</protein>
<comment type="caution">
    <text evidence="1">The sequence shown here is derived from an EMBL/GenBank/DDBJ whole genome shotgun (WGS) entry which is preliminary data.</text>
</comment>